<feature type="region of interest" description="Disordered" evidence="6">
    <location>
        <begin position="1"/>
        <end position="143"/>
    </location>
</feature>
<comment type="subcellular location">
    <subcellularLocation>
        <location evidence="1">Nucleus</location>
    </subcellularLocation>
</comment>
<sequence>MTTGATAPPPPPLTIPPPPIEPLSEDGSSPLSDVEDKDDEHDDLSLLAQHQEPKHANVEDDTHLSDGDLSEANDTEAETERLYDTPQTATRHRDMTLKQNAGEQGFEHTPTKLRKTTAAHLQPDMEDEEDDDVFPPPPIAQGHSSLAVEKLPSPTLDILAEAAANQEAEGRKRKRPSLHAAEADDAPPSKLAAPVSTEQAKDSDGDVTMADEEDARFHSNSGEQSADETVDAVNPIVYHRASETGDGPAENGTLDQKGDEPTYRKQTRSGARRQRGAVNPEKRIGLEGPAEEGGPDIPTAEEDGTRAGEDDRHPEVDADEAEAAHRNEEEAYDQLTDIEKRFATFRERLYEERLEQLNREEAMLRADKPTHPEYLAMMHCIDSRRDEKLRVAEKELELHLESLGRWAVARRAQIHSQFYQDVREARERTMAELGQHWYAIQHERRKHANNVPDFGIRYPKNQAQRIRHALSYNKEVSILSGVAKYEGMPAAPDMTGASIQEMEDDFDAMNRGRPPAPPLQQAQRPAYVDYGSISFGQGLGAAGQQFLEQTAWANPNHPSNAHLLQRQHPAHHDPRRRSSLPDGSNARRHSNQPSHPFSSSTISNSSNHVPTNQLMSEKHGTRLPSSSPEVARAASLLEQTSARSRKAAAAAAAAAEQATAIKHETVLPVGNYH</sequence>
<dbReference type="Gene3D" id="1.20.5.1500">
    <property type="match status" value="1"/>
</dbReference>
<keyword evidence="2" id="KW-0678">Repressor</keyword>
<name>A0ABR1S7A6_9PEZI</name>
<feature type="compositionally biased region" description="Basic residues" evidence="6">
    <location>
        <begin position="265"/>
        <end position="275"/>
    </location>
</feature>
<feature type="region of interest" description="Disordered" evidence="6">
    <location>
        <begin position="157"/>
        <end position="332"/>
    </location>
</feature>
<protein>
    <recommendedName>
        <fullName evidence="9">Transcriptional regulatory protein DEP1</fullName>
    </recommendedName>
</protein>
<feature type="compositionally biased region" description="Basic and acidic residues" evidence="6">
    <location>
        <begin position="303"/>
        <end position="329"/>
    </location>
</feature>
<feature type="compositionally biased region" description="Pro residues" evidence="6">
    <location>
        <begin position="7"/>
        <end position="21"/>
    </location>
</feature>
<evidence type="ECO:0000313" key="8">
    <source>
        <dbReference type="Proteomes" id="UP001396898"/>
    </source>
</evidence>
<feature type="compositionally biased region" description="Basic and acidic residues" evidence="6">
    <location>
        <begin position="51"/>
        <end position="66"/>
    </location>
</feature>
<gene>
    <name evidence="7" type="ORF">PG991_004264</name>
</gene>
<dbReference type="InterPro" id="IPR013907">
    <property type="entry name" value="Sds3"/>
</dbReference>
<evidence type="ECO:0000256" key="2">
    <source>
        <dbReference type="ARBA" id="ARBA00022491"/>
    </source>
</evidence>
<feature type="compositionally biased region" description="Acidic residues" evidence="6">
    <location>
        <begin position="68"/>
        <end position="77"/>
    </location>
</feature>
<dbReference type="SMART" id="SM01401">
    <property type="entry name" value="Sds3"/>
    <property type="match status" value="1"/>
</dbReference>
<feature type="compositionally biased region" description="Low complexity" evidence="6">
    <location>
        <begin position="594"/>
        <end position="606"/>
    </location>
</feature>
<comment type="caution">
    <text evidence="7">The sequence shown here is derived from an EMBL/GenBank/DDBJ whole genome shotgun (WGS) entry which is preliminary data.</text>
</comment>
<evidence type="ECO:0000313" key="7">
    <source>
        <dbReference type="EMBL" id="KAK8027208.1"/>
    </source>
</evidence>
<evidence type="ECO:0000256" key="4">
    <source>
        <dbReference type="ARBA" id="ARBA00023163"/>
    </source>
</evidence>
<dbReference type="Proteomes" id="UP001396898">
    <property type="component" value="Unassembled WGS sequence"/>
</dbReference>
<accession>A0ABR1S7A6</accession>
<evidence type="ECO:0000256" key="6">
    <source>
        <dbReference type="SAM" id="MobiDB-lite"/>
    </source>
</evidence>
<proteinExistence type="predicted"/>
<dbReference type="PANTHER" id="PTHR21964">
    <property type="entry name" value="BREAST CANCER METASTASIS-SUPPRESSOR 1"/>
    <property type="match status" value="1"/>
</dbReference>
<feature type="compositionally biased region" description="Acidic residues" evidence="6">
    <location>
        <begin position="33"/>
        <end position="42"/>
    </location>
</feature>
<feature type="region of interest" description="Disordered" evidence="6">
    <location>
        <begin position="553"/>
        <end position="612"/>
    </location>
</feature>
<keyword evidence="8" id="KW-1185">Reference proteome</keyword>
<feature type="compositionally biased region" description="Acidic residues" evidence="6">
    <location>
        <begin position="289"/>
        <end position="302"/>
    </location>
</feature>
<keyword evidence="4" id="KW-0804">Transcription</keyword>
<evidence type="ECO:0008006" key="9">
    <source>
        <dbReference type="Google" id="ProtNLM"/>
    </source>
</evidence>
<evidence type="ECO:0000256" key="1">
    <source>
        <dbReference type="ARBA" id="ARBA00004123"/>
    </source>
</evidence>
<dbReference type="EMBL" id="JAQQWI010000007">
    <property type="protein sequence ID" value="KAK8027208.1"/>
    <property type="molecule type" value="Genomic_DNA"/>
</dbReference>
<keyword evidence="3" id="KW-0805">Transcription regulation</keyword>
<reference evidence="7 8" key="1">
    <citation type="submission" date="2023-01" db="EMBL/GenBank/DDBJ databases">
        <title>Analysis of 21 Apiospora genomes using comparative genomics revels a genus with tremendous synthesis potential of carbohydrate active enzymes and secondary metabolites.</title>
        <authorList>
            <person name="Sorensen T."/>
        </authorList>
    </citation>
    <scope>NUCLEOTIDE SEQUENCE [LARGE SCALE GENOMIC DNA]</scope>
    <source>
        <strain evidence="7 8">CBS 20057</strain>
    </source>
</reference>
<organism evidence="7 8">
    <name type="scientific">Apiospora marii</name>
    <dbReference type="NCBI Taxonomy" id="335849"/>
    <lineage>
        <taxon>Eukaryota</taxon>
        <taxon>Fungi</taxon>
        <taxon>Dikarya</taxon>
        <taxon>Ascomycota</taxon>
        <taxon>Pezizomycotina</taxon>
        <taxon>Sordariomycetes</taxon>
        <taxon>Xylariomycetidae</taxon>
        <taxon>Amphisphaeriales</taxon>
        <taxon>Apiosporaceae</taxon>
        <taxon>Apiospora</taxon>
    </lineage>
</organism>
<keyword evidence="5" id="KW-0539">Nucleus</keyword>
<evidence type="ECO:0000256" key="3">
    <source>
        <dbReference type="ARBA" id="ARBA00023015"/>
    </source>
</evidence>
<feature type="compositionally biased region" description="Acidic residues" evidence="6">
    <location>
        <begin position="124"/>
        <end position="133"/>
    </location>
</feature>
<evidence type="ECO:0000256" key="5">
    <source>
        <dbReference type="ARBA" id="ARBA00023242"/>
    </source>
</evidence>
<dbReference type="Pfam" id="PF08598">
    <property type="entry name" value="Sds3"/>
    <property type="match status" value="1"/>
</dbReference>